<keyword evidence="2" id="KW-0143">Chaperone</keyword>
<keyword evidence="3" id="KW-0175">Coiled coil</keyword>
<dbReference type="PANTHER" id="PTHR20903">
    <property type="entry name" value="PREFOLDIN SUBUNIT 1-RELATED"/>
    <property type="match status" value="1"/>
</dbReference>
<dbReference type="GO" id="GO:0005737">
    <property type="term" value="C:cytoplasm"/>
    <property type="evidence" value="ECO:0007669"/>
    <property type="project" value="TreeGrafter"/>
</dbReference>
<dbReference type="GO" id="GO:0051082">
    <property type="term" value="F:unfolded protein binding"/>
    <property type="evidence" value="ECO:0007669"/>
    <property type="project" value="InterPro"/>
</dbReference>
<dbReference type="InterPro" id="IPR002777">
    <property type="entry name" value="PFD_beta-like"/>
</dbReference>
<evidence type="ECO:0000256" key="3">
    <source>
        <dbReference type="SAM" id="Coils"/>
    </source>
</evidence>
<accession>A0A8K0KYF5</accession>
<dbReference type="Proteomes" id="UP000809789">
    <property type="component" value="Unassembled WGS sequence"/>
</dbReference>
<organism evidence="4 5">
    <name type="scientific">Elsinoe batatas</name>
    <dbReference type="NCBI Taxonomy" id="2601811"/>
    <lineage>
        <taxon>Eukaryota</taxon>
        <taxon>Fungi</taxon>
        <taxon>Dikarya</taxon>
        <taxon>Ascomycota</taxon>
        <taxon>Pezizomycotina</taxon>
        <taxon>Dothideomycetes</taxon>
        <taxon>Dothideomycetidae</taxon>
        <taxon>Myriangiales</taxon>
        <taxon>Elsinoaceae</taxon>
        <taxon>Elsinoe</taxon>
    </lineage>
</organism>
<dbReference type="OrthoDB" id="2015447at2759"/>
<evidence type="ECO:0000313" key="5">
    <source>
        <dbReference type="Proteomes" id="UP000809789"/>
    </source>
</evidence>
<keyword evidence="5" id="KW-1185">Reference proteome</keyword>
<gene>
    <name evidence="4" type="ORF">KVT40_006103</name>
</gene>
<dbReference type="SUPFAM" id="SSF46579">
    <property type="entry name" value="Prefoldin"/>
    <property type="match status" value="1"/>
</dbReference>
<dbReference type="AlphaFoldDB" id="A0A8K0KYF5"/>
<dbReference type="PANTHER" id="PTHR20903:SF0">
    <property type="entry name" value="PREFOLDIN SUBUNIT 1"/>
    <property type="match status" value="1"/>
</dbReference>
<dbReference type="Pfam" id="PF01920">
    <property type="entry name" value="Prefoldin_2"/>
    <property type="match status" value="1"/>
</dbReference>
<comment type="caution">
    <text evidence="4">The sequence shown here is derived from an EMBL/GenBank/DDBJ whole genome shotgun (WGS) entry which is preliminary data.</text>
</comment>
<dbReference type="EMBL" id="JAESVG020000007">
    <property type="protein sequence ID" value="KAG8625702.1"/>
    <property type="molecule type" value="Genomic_DNA"/>
</dbReference>
<dbReference type="Gene3D" id="1.10.287.370">
    <property type="match status" value="1"/>
</dbReference>
<evidence type="ECO:0008006" key="6">
    <source>
        <dbReference type="Google" id="ProtNLM"/>
    </source>
</evidence>
<dbReference type="GO" id="GO:0016272">
    <property type="term" value="C:prefoldin complex"/>
    <property type="evidence" value="ECO:0007669"/>
    <property type="project" value="InterPro"/>
</dbReference>
<dbReference type="GO" id="GO:0044183">
    <property type="term" value="F:protein folding chaperone"/>
    <property type="evidence" value="ECO:0007669"/>
    <property type="project" value="TreeGrafter"/>
</dbReference>
<evidence type="ECO:0000256" key="2">
    <source>
        <dbReference type="ARBA" id="ARBA00023186"/>
    </source>
</evidence>
<name>A0A8K0KYF5_9PEZI</name>
<comment type="similarity">
    <text evidence="1">Belongs to the prefoldin subunit beta family.</text>
</comment>
<sequence>MVLRTANALTCTQLLIEIEQKASFAQQQMVIVKSQIDASKREIRMIDLMNKEIDSLPGDAKLYEGIGKMFVASPTADVNTRLVKEKKDLKAKLDNLDKKYTFLETTYKNSQEHLDKVFKNGGR</sequence>
<proteinExistence type="inferred from homology"/>
<evidence type="ECO:0000256" key="1">
    <source>
        <dbReference type="ARBA" id="ARBA00008045"/>
    </source>
</evidence>
<protein>
    <recommendedName>
        <fullName evidence="6">Prefoldin subunit 1</fullName>
    </recommendedName>
</protein>
<dbReference type="InterPro" id="IPR009053">
    <property type="entry name" value="Prefoldin"/>
</dbReference>
<feature type="coiled-coil region" evidence="3">
    <location>
        <begin position="79"/>
        <end position="106"/>
    </location>
</feature>
<evidence type="ECO:0000313" key="4">
    <source>
        <dbReference type="EMBL" id="KAG8625702.1"/>
    </source>
</evidence>
<reference evidence="4" key="1">
    <citation type="submission" date="2021-07" db="EMBL/GenBank/DDBJ databases">
        <title>Elsinoe batatas strain:CRI-CJ2 Genome sequencing and assembly.</title>
        <authorList>
            <person name="Huang L."/>
        </authorList>
    </citation>
    <scope>NUCLEOTIDE SEQUENCE</scope>
    <source>
        <strain evidence="4">CRI-CJ2</strain>
    </source>
</reference>